<name>A0A158SX59_HAEIF</name>
<sequence>MSFSAAFTLAMYLSVPSLPKETSFSLVVSELYPTAIELLYLAFALLPRAIAFSTLLVPVSFLASLS</sequence>
<evidence type="ECO:0000313" key="1">
    <source>
        <dbReference type="EMBL" id="KIS35453.1"/>
    </source>
</evidence>
<comment type="caution">
    <text evidence="1">The sequence shown here is derived from an EMBL/GenBank/DDBJ whole genome shotgun (WGS) entry which is preliminary data.</text>
</comment>
<dbReference type="PATRIC" id="fig|727.582.peg.972"/>
<dbReference type="EMBL" id="JMQP01000002">
    <property type="protein sequence ID" value="KIS35453.1"/>
    <property type="molecule type" value="Genomic_DNA"/>
</dbReference>
<proteinExistence type="predicted"/>
<gene>
    <name evidence="1" type="ORF">NTHI1209_01060</name>
</gene>
<dbReference type="AlphaFoldDB" id="A0A158SX59"/>
<accession>A0A158SX59</accession>
<organism evidence="1 2">
    <name type="scientific">Haemophilus influenzae</name>
    <dbReference type="NCBI Taxonomy" id="727"/>
    <lineage>
        <taxon>Bacteria</taxon>
        <taxon>Pseudomonadati</taxon>
        <taxon>Pseudomonadota</taxon>
        <taxon>Gammaproteobacteria</taxon>
        <taxon>Pasteurellales</taxon>
        <taxon>Pasteurellaceae</taxon>
        <taxon>Haemophilus</taxon>
    </lineage>
</organism>
<protein>
    <submittedName>
        <fullName evidence="1">Uncharacterized protein</fullName>
    </submittedName>
</protein>
<evidence type="ECO:0000313" key="2">
    <source>
        <dbReference type="Proteomes" id="UP000050700"/>
    </source>
</evidence>
<dbReference type="Proteomes" id="UP000050700">
    <property type="component" value="Unassembled WGS sequence"/>
</dbReference>
<reference evidence="1 2" key="1">
    <citation type="submission" date="2014-05" db="EMBL/GenBank/DDBJ databases">
        <title>Methylome analysis of the phasevarions of Haemophilus influenzae.</title>
        <authorList>
            <person name="Atack J.M."/>
            <person name="Fox K.L."/>
            <person name="Power P.M."/>
            <person name="Clark T."/>
            <person name="Jurcisek J."/>
            <person name="Korlach J."/>
            <person name="Bakaletz L.O."/>
            <person name="Jennings M.P."/>
        </authorList>
    </citation>
    <scope>NUCLEOTIDE SEQUENCE [LARGE SCALE GENOMIC DNA]</scope>
    <source>
        <strain evidence="1 2">1209</strain>
    </source>
</reference>